<feature type="region of interest" description="Disordered" evidence="3">
    <location>
        <begin position="15"/>
        <end position="46"/>
    </location>
</feature>
<dbReference type="PANTHER" id="PTHR15565">
    <property type="entry name" value="AATF PROTEIN APOPTOSIS ANTAGONIZING TRANSCRIPTION FACTOR"/>
    <property type="match status" value="1"/>
</dbReference>
<accession>A0AAD7N5V0</accession>
<name>A0AAD7N5V0_9AGAR</name>
<feature type="compositionally biased region" description="Acidic residues" evidence="3">
    <location>
        <begin position="79"/>
        <end position="92"/>
    </location>
</feature>
<evidence type="ECO:0000259" key="4">
    <source>
        <dbReference type="Pfam" id="PF08164"/>
    </source>
</evidence>
<proteinExistence type="inferred from homology"/>
<evidence type="ECO:0000256" key="1">
    <source>
        <dbReference type="ARBA" id="ARBA00008966"/>
    </source>
</evidence>
<comment type="caution">
    <text evidence="6">The sequence shown here is derived from an EMBL/GenBank/DDBJ whole genome shotgun (WGS) entry which is preliminary data.</text>
</comment>
<feature type="domain" description="Apoptosis-antagonizing transcription factor C-terminal" evidence="4">
    <location>
        <begin position="371"/>
        <end position="449"/>
    </location>
</feature>
<dbReference type="InterPro" id="IPR039223">
    <property type="entry name" value="AATF/Bfr2"/>
</dbReference>
<reference evidence="6" key="1">
    <citation type="submission" date="2023-03" db="EMBL/GenBank/DDBJ databases">
        <title>Massive genome expansion in bonnet fungi (Mycena s.s.) driven by repeated elements and novel gene families across ecological guilds.</title>
        <authorList>
            <consortium name="Lawrence Berkeley National Laboratory"/>
            <person name="Harder C.B."/>
            <person name="Miyauchi S."/>
            <person name="Viragh M."/>
            <person name="Kuo A."/>
            <person name="Thoen E."/>
            <person name="Andreopoulos B."/>
            <person name="Lu D."/>
            <person name="Skrede I."/>
            <person name="Drula E."/>
            <person name="Henrissat B."/>
            <person name="Morin E."/>
            <person name="Kohler A."/>
            <person name="Barry K."/>
            <person name="LaButti K."/>
            <person name="Morin E."/>
            <person name="Salamov A."/>
            <person name="Lipzen A."/>
            <person name="Mereny Z."/>
            <person name="Hegedus B."/>
            <person name="Baldrian P."/>
            <person name="Stursova M."/>
            <person name="Weitz H."/>
            <person name="Taylor A."/>
            <person name="Grigoriev I.V."/>
            <person name="Nagy L.G."/>
            <person name="Martin F."/>
            <person name="Kauserud H."/>
        </authorList>
    </citation>
    <scope>NUCLEOTIDE SEQUENCE</scope>
    <source>
        <strain evidence="6">CBHHK188m</strain>
    </source>
</reference>
<dbReference type="Pfam" id="PF08164">
    <property type="entry name" value="TRAUB"/>
    <property type="match status" value="1"/>
</dbReference>
<dbReference type="Proteomes" id="UP001215280">
    <property type="component" value="Unassembled WGS sequence"/>
</dbReference>
<evidence type="ECO:0000313" key="6">
    <source>
        <dbReference type="EMBL" id="KAJ7746894.1"/>
    </source>
</evidence>
<comment type="similarity">
    <text evidence="1">Belongs to the AATF family.</text>
</comment>
<evidence type="ECO:0000259" key="5">
    <source>
        <dbReference type="Pfam" id="PF13339"/>
    </source>
</evidence>
<dbReference type="GO" id="GO:0000462">
    <property type="term" value="P:maturation of SSU-rRNA from tricistronic rRNA transcript (SSU-rRNA, 5.8S rRNA, LSU-rRNA)"/>
    <property type="evidence" value="ECO:0007669"/>
    <property type="project" value="TreeGrafter"/>
</dbReference>
<dbReference type="GO" id="GO:0005730">
    <property type="term" value="C:nucleolus"/>
    <property type="evidence" value="ECO:0007669"/>
    <property type="project" value="TreeGrafter"/>
</dbReference>
<dbReference type="InterPro" id="IPR012617">
    <property type="entry name" value="AATF_C"/>
</dbReference>
<organism evidence="6 7">
    <name type="scientific">Mycena maculata</name>
    <dbReference type="NCBI Taxonomy" id="230809"/>
    <lineage>
        <taxon>Eukaryota</taxon>
        <taxon>Fungi</taxon>
        <taxon>Dikarya</taxon>
        <taxon>Basidiomycota</taxon>
        <taxon>Agaricomycotina</taxon>
        <taxon>Agaricomycetes</taxon>
        <taxon>Agaricomycetidae</taxon>
        <taxon>Agaricales</taxon>
        <taxon>Marasmiineae</taxon>
        <taxon>Mycenaceae</taxon>
        <taxon>Mycena</taxon>
    </lineage>
</organism>
<dbReference type="AlphaFoldDB" id="A0AAD7N5V0"/>
<dbReference type="EMBL" id="JARJLG010000096">
    <property type="protein sequence ID" value="KAJ7746894.1"/>
    <property type="molecule type" value="Genomic_DNA"/>
</dbReference>
<dbReference type="InterPro" id="IPR025160">
    <property type="entry name" value="AATF"/>
</dbReference>
<feature type="domain" description="AATF leucine zipper-containing" evidence="5">
    <location>
        <begin position="159"/>
        <end position="291"/>
    </location>
</feature>
<protein>
    <recommendedName>
        <fullName evidence="2">Protein BFR2</fullName>
    </recommendedName>
</protein>
<evidence type="ECO:0000256" key="3">
    <source>
        <dbReference type="SAM" id="MobiDB-lite"/>
    </source>
</evidence>
<gene>
    <name evidence="6" type="ORF">DFH07DRAFT_831690</name>
</gene>
<dbReference type="PANTHER" id="PTHR15565:SF0">
    <property type="entry name" value="PROTEIN AATF"/>
    <property type="match status" value="1"/>
</dbReference>
<evidence type="ECO:0000313" key="7">
    <source>
        <dbReference type="Proteomes" id="UP001215280"/>
    </source>
</evidence>
<sequence length="483" mass="54237">MSIRLSLAEQIAQLQEPAPVDFDPEDVQAGAEPAEDELADATTVREHYVDVGPSTLRRLQSVADPKYEGVKTSRKQLMEDDDHEPSDLEDDYPEGHSDSDAQNSRNGDEEDDNQSVPSENEPEENEELRAASPPPKQSNPEPEPADDLPSTLRKTREEDRKKGKAVSQQISIWENLLDARIRLQKSATAANRLPSSSLLSQFSEIPECRESLDKMLEEAFLLSDELFDLQEKLLSANESTDAPPRKRRRLQVDAGPADFSTQLHEATSAASAVEHAYHPYLVQTLSKWSSKIQAVAPSALLPSNRNAFSSRNSQNLKSAVQLIDETFLDHRKLIARTQIRRGRGIRLGEAVDEEDEEGQTNIEVFDDTDFYQQLLRDIIDSRGNNGPGADDWMGVQKQKKVKKKVDTKASKGRKLRYEVHEKLQNFMVPVPVPGMWHEEQIDELFSSLMGRGFEEPLGKEDETMAVDEPPLRDVLKGGFKVFG</sequence>
<keyword evidence="7" id="KW-1185">Reference proteome</keyword>
<dbReference type="Pfam" id="PF13339">
    <property type="entry name" value="AATF-Che1"/>
    <property type="match status" value="1"/>
</dbReference>
<evidence type="ECO:0000256" key="2">
    <source>
        <dbReference type="ARBA" id="ARBA00013850"/>
    </source>
</evidence>
<feature type="region of interest" description="Disordered" evidence="3">
    <location>
        <begin position="59"/>
        <end position="168"/>
    </location>
</feature>